<evidence type="ECO:0000313" key="9">
    <source>
        <dbReference type="Proteomes" id="UP000178601"/>
    </source>
</evidence>
<keyword evidence="6 7" id="KW-0472">Membrane</keyword>
<dbReference type="PANTHER" id="PTHR30589:SF0">
    <property type="entry name" value="PHOSPHATIDYLGLYCEROL--PROLIPOPROTEIN DIACYLGLYCERYL TRANSFERASE"/>
    <property type="match status" value="1"/>
</dbReference>
<feature type="transmembrane region" description="Helical" evidence="7">
    <location>
        <begin position="51"/>
        <end position="71"/>
    </location>
</feature>
<name>A0A1F6G299_9BACT</name>
<feature type="transmembrane region" description="Helical" evidence="7">
    <location>
        <begin position="86"/>
        <end position="104"/>
    </location>
</feature>
<evidence type="ECO:0008006" key="10">
    <source>
        <dbReference type="Google" id="ProtNLM"/>
    </source>
</evidence>
<dbReference type="Proteomes" id="UP000178601">
    <property type="component" value="Unassembled WGS sequence"/>
</dbReference>
<evidence type="ECO:0000256" key="7">
    <source>
        <dbReference type="SAM" id="Phobius"/>
    </source>
</evidence>
<comment type="similarity">
    <text evidence="1">Belongs to the Lgt family.</text>
</comment>
<keyword evidence="4 7" id="KW-0812">Transmembrane</keyword>
<dbReference type="GO" id="GO:0042158">
    <property type="term" value="P:lipoprotein biosynthetic process"/>
    <property type="evidence" value="ECO:0007669"/>
    <property type="project" value="InterPro"/>
</dbReference>
<evidence type="ECO:0000256" key="4">
    <source>
        <dbReference type="ARBA" id="ARBA00022692"/>
    </source>
</evidence>
<sequence>MFEAFQIGPFLFRSYVLFLLLGIILATELFLRIVRKENLRIAVFYRKGMWFISLFLLIGRLFAILILYRVYVQDPLRILIFWDGEFSIVGGCIGIAIALFIATYRERQTFLTWLDAMLPPMTLLFAFDWFGRFLGALSYGKPTNMPWGVIYESMQVRYTVPVHPVQIYYAFWFSIVTFLLLLLHKKRFDQMPRFEGSSGVGFPTLLGVFLGCLGVVLLEYFRGDFALTVFAKLTDFLFLTLLFVSLGVIAVLERRISPRFSLMNSIAVGFGTIGYLLLRPFITVASIEWRFSQFIAVLAMIAAIVYVCAYRFKYRNL</sequence>
<dbReference type="GO" id="GO:0005886">
    <property type="term" value="C:plasma membrane"/>
    <property type="evidence" value="ECO:0007669"/>
    <property type="project" value="InterPro"/>
</dbReference>
<proteinExistence type="inferred from homology"/>
<dbReference type="GO" id="GO:0008961">
    <property type="term" value="F:phosphatidylglycerol-prolipoprotein diacylglyceryl transferase activity"/>
    <property type="evidence" value="ECO:0007669"/>
    <property type="project" value="InterPro"/>
</dbReference>
<dbReference type="Pfam" id="PF01790">
    <property type="entry name" value="LGT"/>
    <property type="match status" value="1"/>
</dbReference>
<dbReference type="PANTHER" id="PTHR30589">
    <property type="entry name" value="PROLIPOPROTEIN DIACYLGLYCERYL TRANSFERASE"/>
    <property type="match status" value="1"/>
</dbReference>
<dbReference type="EMBL" id="MFMQ01000011">
    <property type="protein sequence ID" value="OGG92226.1"/>
    <property type="molecule type" value="Genomic_DNA"/>
</dbReference>
<evidence type="ECO:0000256" key="1">
    <source>
        <dbReference type="ARBA" id="ARBA00007150"/>
    </source>
</evidence>
<evidence type="ECO:0000256" key="2">
    <source>
        <dbReference type="ARBA" id="ARBA00022475"/>
    </source>
</evidence>
<evidence type="ECO:0000313" key="8">
    <source>
        <dbReference type="EMBL" id="OGG92226.1"/>
    </source>
</evidence>
<dbReference type="AlphaFoldDB" id="A0A1F6G299"/>
<organism evidence="8 9">
    <name type="scientific">Candidatus Kaiserbacteria bacterium RIFCSPLOWO2_12_FULL_53_8</name>
    <dbReference type="NCBI Taxonomy" id="1798529"/>
    <lineage>
        <taxon>Bacteria</taxon>
        <taxon>Candidatus Kaiseribacteriota</taxon>
    </lineage>
</organism>
<protein>
    <recommendedName>
        <fullName evidence="10">Phosphatidylglycerol--prolipoprotein diacylglyceryl transferase</fullName>
    </recommendedName>
</protein>
<feature type="transmembrane region" description="Helical" evidence="7">
    <location>
        <begin position="12"/>
        <end position="31"/>
    </location>
</feature>
<accession>A0A1F6G299</accession>
<feature type="transmembrane region" description="Helical" evidence="7">
    <location>
        <begin position="264"/>
        <end position="282"/>
    </location>
</feature>
<gene>
    <name evidence="8" type="ORF">A3H16_00760</name>
</gene>
<keyword evidence="5 7" id="KW-1133">Transmembrane helix</keyword>
<comment type="caution">
    <text evidence="8">The sequence shown here is derived from an EMBL/GenBank/DDBJ whole genome shotgun (WGS) entry which is preliminary data.</text>
</comment>
<evidence type="ECO:0000256" key="5">
    <source>
        <dbReference type="ARBA" id="ARBA00022989"/>
    </source>
</evidence>
<feature type="transmembrane region" description="Helical" evidence="7">
    <location>
        <begin position="166"/>
        <end position="183"/>
    </location>
</feature>
<feature type="transmembrane region" description="Helical" evidence="7">
    <location>
        <begin position="233"/>
        <end position="252"/>
    </location>
</feature>
<feature type="transmembrane region" description="Helical" evidence="7">
    <location>
        <begin position="294"/>
        <end position="312"/>
    </location>
</feature>
<evidence type="ECO:0000256" key="3">
    <source>
        <dbReference type="ARBA" id="ARBA00022679"/>
    </source>
</evidence>
<reference evidence="8 9" key="1">
    <citation type="journal article" date="2016" name="Nat. Commun.">
        <title>Thousands of microbial genomes shed light on interconnected biogeochemical processes in an aquifer system.</title>
        <authorList>
            <person name="Anantharaman K."/>
            <person name="Brown C.T."/>
            <person name="Hug L.A."/>
            <person name="Sharon I."/>
            <person name="Castelle C.J."/>
            <person name="Probst A.J."/>
            <person name="Thomas B.C."/>
            <person name="Singh A."/>
            <person name="Wilkins M.J."/>
            <person name="Karaoz U."/>
            <person name="Brodie E.L."/>
            <person name="Williams K.H."/>
            <person name="Hubbard S.S."/>
            <person name="Banfield J.F."/>
        </authorList>
    </citation>
    <scope>NUCLEOTIDE SEQUENCE [LARGE SCALE GENOMIC DNA]</scope>
</reference>
<feature type="transmembrane region" description="Helical" evidence="7">
    <location>
        <begin position="116"/>
        <end position="139"/>
    </location>
</feature>
<evidence type="ECO:0000256" key="6">
    <source>
        <dbReference type="ARBA" id="ARBA00023136"/>
    </source>
</evidence>
<dbReference type="InterPro" id="IPR001640">
    <property type="entry name" value="Lgt"/>
</dbReference>
<keyword evidence="3" id="KW-0808">Transferase</keyword>
<keyword evidence="2" id="KW-1003">Cell membrane</keyword>
<feature type="transmembrane region" description="Helical" evidence="7">
    <location>
        <begin position="204"/>
        <end position="221"/>
    </location>
</feature>